<protein>
    <submittedName>
        <fullName evidence="2">NACHT domain-containing protein</fullName>
    </submittedName>
</protein>
<evidence type="ECO:0000259" key="1">
    <source>
        <dbReference type="PROSITE" id="PS50837"/>
    </source>
</evidence>
<feature type="domain" description="NACHT" evidence="1">
    <location>
        <begin position="46"/>
        <end position="167"/>
    </location>
</feature>
<evidence type="ECO:0000313" key="3">
    <source>
        <dbReference type="Proteomes" id="UP001596058"/>
    </source>
</evidence>
<dbReference type="InterPro" id="IPR027417">
    <property type="entry name" value="P-loop_NTPase"/>
</dbReference>
<name>A0ABW1CUR0_9ACTN</name>
<dbReference type="Proteomes" id="UP001596058">
    <property type="component" value="Unassembled WGS sequence"/>
</dbReference>
<proteinExistence type="predicted"/>
<dbReference type="EMBL" id="JBHSPA010000039">
    <property type="protein sequence ID" value="MFC5828749.1"/>
    <property type="molecule type" value="Genomic_DNA"/>
</dbReference>
<dbReference type="Gene3D" id="3.40.50.300">
    <property type="entry name" value="P-loop containing nucleotide triphosphate hydrolases"/>
    <property type="match status" value="1"/>
</dbReference>
<dbReference type="SMART" id="SM00382">
    <property type="entry name" value="AAA"/>
    <property type="match status" value="1"/>
</dbReference>
<accession>A0ABW1CUR0</accession>
<sequence>MDSNDWPYPDPQLQPSVMLRRGSSEVEEGHRQSSSAFIAHLTSDPRCTIVTGLAGSGKTTLLRRIATQIAIARENGESRYAPLLLSCGAWTEGSELANWAAKQTRHKFGIPSEITWAWISRGSVVLLLDGADEILDKKSRESFIFEVNRWLNSPIGGRVILSCRTDAYVNYFQRVQHEQVADLEPLSQEVLKEYFKRLLSERISDPLRRANTQSLLRKIAATVPNEDPGWSTPLVVRILTDAVMKAAGPAEVETQADPGALAVGLGDSLSKKGDVPGAIESYMAAIRNRSSQWRSLATLRAYMLLAQSGDYQRANSTLAQSIASEIERPLRSELMPVADHLSADEHAVLAALSPSISYDPFQVSSMASIPPSRCNSALRQLRERGLVDVVDTDSTNPRFQRSAVELIER</sequence>
<keyword evidence="3" id="KW-1185">Reference proteome</keyword>
<dbReference type="PROSITE" id="PS50837">
    <property type="entry name" value="NACHT"/>
    <property type="match status" value="1"/>
</dbReference>
<dbReference type="RefSeq" id="WP_379518248.1">
    <property type="nucleotide sequence ID" value="NZ_JBHSPA010000039.1"/>
</dbReference>
<organism evidence="2 3">
    <name type="scientific">Nonomuraea insulae</name>
    <dbReference type="NCBI Taxonomy" id="1616787"/>
    <lineage>
        <taxon>Bacteria</taxon>
        <taxon>Bacillati</taxon>
        <taxon>Actinomycetota</taxon>
        <taxon>Actinomycetes</taxon>
        <taxon>Streptosporangiales</taxon>
        <taxon>Streptosporangiaceae</taxon>
        <taxon>Nonomuraea</taxon>
    </lineage>
</organism>
<gene>
    <name evidence="2" type="ORF">ACFPZ3_33190</name>
</gene>
<evidence type="ECO:0000313" key="2">
    <source>
        <dbReference type="EMBL" id="MFC5828749.1"/>
    </source>
</evidence>
<comment type="caution">
    <text evidence="2">The sequence shown here is derived from an EMBL/GenBank/DDBJ whole genome shotgun (WGS) entry which is preliminary data.</text>
</comment>
<reference evidence="3" key="1">
    <citation type="journal article" date="2019" name="Int. J. Syst. Evol. Microbiol.">
        <title>The Global Catalogue of Microorganisms (GCM) 10K type strain sequencing project: providing services to taxonomists for standard genome sequencing and annotation.</title>
        <authorList>
            <consortium name="The Broad Institute Genomics Platform"/>
            <consortium name="The Broad Institute Genome Sequencing Center for Infectious Disease"/>
            <person name="Wu L."/>
            <person name="Ma J."/>
        </authorList>
    </citation>
    <scope>NUCLEOTIDE SEQUENCE [LARGE SCALE GENOMIC DNA]</scope>
    <source>
        <strain evidence="3">CCUG 53903</strain>
    </source>
</reference>
<dbReference type="InterPro" id="IPR003593">
    <property type="entry name" value="AAA+_ATPase"/>
</dbReference>
<dbReference type="InterPro" id="IPR007111">
    <property type="entry name" value="NACHT_NTPase"/>
</dbReference>
<dbReference type="SUPFAM" id="SSF52540">
    <property type="entry name" value="P-loop containing nucleoside triphosphate hydrolases"/>
    <property type="match status" value="1"/>
</dbReference>
<dbReference type="Pfam" id="PF05729">
    <property type="entry name" value="NACHT"/>
    <property type="match status" value="1"/>
</dbReference>